<name>A0A6M0RJF2_9CYAN</name>
<dbReference type="Gene3D" id="3.40.50.150">
    <property type="entry name" value="Vaccinia Virus protein VP39"/>
    <property type="match status" value="1"/>
</dbReference>
<dbReference type="AlphaFoldDB" id="A0A6M0RJF2"/>
<keyword evidence="2 4" id="KW-0808">Transferase</keyword>
<evidence type="ECO:0000256" key="1">
    <source>
        <dbReference type="ARBA" id="ARBA00022603"/>
    </source>
</evidence>
<keyword evidence="5" id="KW-1185">Reference proteome</keyword>
<dbReference type="GO" id="GO:0032259">
    <property type="term" value="P:methylation"/>
    <property type="evidence" value="ECO:0007669"/>
    <property type="project" value="UniProtKB-KW"/>
</dbReference>
<dbReference type="PANTHER" id="PTHR43464:SF19">
    <property type="entry name" value="UBIQUINONE BIOSYNTHESIS O-METHYLTRANSFERASE, MITOCHONDRIAL"/>
    <property type="match status" value="1"/>
</dbReference>
<keyword evidence="3" id="KW-0949">S-adenosyl-L-methionine</keyword>
<accession>A0A6M0RJF2</accession>
<reference evidence="4 5" key="1">
    <citation type="journal article" date="2020" name="Microb. Ecol.">
        <title>Ecogenomics of the Marine Benthic Filamentous Cyanobacterium Adonisia.</title>
        <authorList>
            <person name="Walter J.M."/>
            <person name="Coutinho F.H."/>
            <person name="Leomil L."/>
            <person name="Hargreaves P.I."/>
            <person name="Campeao M.E."/>
            <person name="Vieira V.V."/>
            <person name="Silva B.S."/>
            <person name="Fistarol G.O."/>
            <person name="Salomon P.S."/>
            <person name="Sawabe T."/>
            <person name="Mino S."/>
            <person name="Hosokawa M."/>
            <person name="Miyashita H."/>
            <person name="Maruyama F."/>
            <person name="van Verk M.C."/>
            <person name="Dutilh B.E."/>
            <person name="Thompson C.C."/>
            <person name="Thompson F.L."/>
        </authorList>
    </citation>
    <scope>NUCLEOTIDE SEQUENCE [LARGE SCALE GENOMIC DNA]</scope>
    <source>
        <strain evidence="4 5">CCMR0081</strain>
    </source>
</reference>
<gene>
    <name evidence="4" type="ORF">DXZ20_12080</name>
</gene>
<dbReference type="EMBL" id="QXHD01000004">
    <property type="protein sequence ID" value="NEZ56398.1"/>
    <property type="molecule type" value="Genomic_DNA"/>
</dbReference>
<organism evidence="4 5">
    <name type="scientific">Adonisia turfae CCMR0081</name>
    <dbReference type="NCBI Taxonomy" id="2292702"/>
    <lineage>
        <taxon>Bacteria</taxon>
        <taxon>Bacillati</taxon>
        <taxon>Cyanobacteriota</taxon>
        <taxon>Adonisia</taxon>
        <taxon>Adonisia turfae</taxon>
    </lineage>
</organism>
<keyword evidence="1 4" id="KW-0489">Methyltransferase</keyword>
<dbReference type="RefSeq" id="WP_163698400.1">
    <property type="nucleotide sequence ID" value="NZ_QXHD01000004.1"/>
</dbReference>
<dbReference type="Pfam" id="PF13489">
    <property type="entry name" value="Methyltransf_23"/>
    <property type="match status" value="1"/>
</dbReference>
<dbReference type="PANTHER" id="PTHR43464">
    <property type="entry name" value="METHYLTRANSFERASE"/>
    <property type="match status" value="1"/>
</dbReference>
<evidence type="ECO:0000256" key="3">
    <source>
        <dbReference type="ARBA" id="ARBA00022691"/>
    </source>
</evidence>
<evidence type="ECO:0000313" key="5">
    <source>
        <dbReference type="Proteomes" id="UP000481033"/>
    </source>
</evidence>
<comment type="caution">
    <text evidence="4">The sequence shown here is derived from an EMBL/GenBank/DDBJ whole genome shotgun (WGS) entry which is preliminary data.</text>
</comment>
<evidence type="ECO:0000313" key="4">
    <source>
        <dbReference type="EMBL" id="NEZ56398.1"/>
    </source>
</evidence>
<dbReference type="Proteomes" id="UP000481033">
    <property type="component" value="Unassembled WGS sequence"/>
</dbReference>
<dbReference type="SUPFAM" id="SSF53335">
    <property type="entry name" value="S-adenosyl-L-methionine-dependent methyltransferases"/>
    <property type="match status" value="1"/>
</dbReference>
<protein>
    <submittedName>
        <fullName evidence="4">Class I SAM-dependent methyltransferase</fullName>
    </submittedName>
</protein>
<sequence length="254" mass="28384">MNFSNEEQILHSWQQNAAPWTVAVREQQIESRQLVTNQVIVETVVSYSPKTVLDIGCGEGWLARALHAHNIMVHGVDGIPALVKQARAKGDGRFDVMSYEEISAGKWRDIFLRDTFLQDTFLQDTCLQDTCLQDTFDVVVCNFSLFGNESVAALLKQVSTLLSPGGHFIIQTLHPLMACGDQPYKDGWRAGSWASFSQDFVDPAPWYFRTMASWIGLLSKSGLVLQDLIEPIHPKTGKPASVIFACQSNRICHQ</sequence>
<dbReference type="GO" id="GO:0008168">
    <property type="term" value="F:methyltransferase activity"/>
    <property type="evidence" value="ECO:0007669"/>
    <property type="project" value="UniProtKB-KW"/>
</dbReference>
<dbReference type="CDD" id="cd02440">
    <property type="entry name" value="AdoMet_MTases"/>
    <property type="match status" value="1"/>
</dbReference>
<proteinExistence type="predicted"/>
<evidence type="ECO:0000256" key="2">
    <source>
        <dbReference type="ARBA" id="ARBA00022679"/>
    </source>
</evidence>
<dbReference type="InterPro" id="IPR029063">
    <property type="entry name" value="SAM-dependent_MTases_sf"/>
</dbReference>